<dbReference type="Pfam" id="PF21993">
    <property type="entry name" value="TetR_C_13_2"/>
    <property type="match status" value="1"/>
</dbReference>
<dbReference type="EMBL" id="JAGGMR010000001">
    <property type="protein sequence ID" value="MBP2189190.1"/>
    <property type="molecule type" value="Genomic_DNA"/>
</dbReference>
<evidence type="ECO:0000313" key="7">
    <source>
        <dbReference type="Proteomes" id="UP001519325"/>
    </source>
</evidence>
<dbReference type="SUPFAM" id="SSF46689">
    <property type="entry name" value="Homeodomain-like"/>
    <property type="match status" value="1"/>
</dbReference>
<name>A0ABS4QBW7_9NOCA</name>
<dbReference type="InterPro" id="IPR054156">
    <property type="entry name" value="YxaF_TetR_C"/>
</dbReference>
<feature type="domain" description="HTH tetR-type" evidence="5">
    <location>
        <begin position="3"/>
        <end position="63"/>
    </location>
</feature>
<accession>A0ABS4QBW7</accession>
<keyword evidence="1" id="KW-0805">Transcription regulation</keyword>
<sequence length="185" mass="19228">MSAGPRTRLIESAIELVREQGVPGTGLAALLERGNASRNSLYQHFPSGKAELVAEATRVAGERMSVVFDKVTATGTPDQWLAGLVGWWKKALRNSDYAAGCPVVSAALAEAEPDVQAAAGLVFDGWNDRLAAALAADGIPAERARALASLVVSAVEGAIVQSRATKSVRPLDDVQATLGPLLRAG</sequence>
<gene>
    <name evidence="6" type="ORF">BJ987_002091</name>
</gene>
<dbReference type="PROSITE" id="PS50977">
    <property type="entry name" value="HTH_TETR_2"/>
    <property type="match status" value="1"/>
</dbReference>
<keyword evidence="3" id="KW-0804">Transcription</keyword>
<organism evidence="6 7">
    <name type="scientific">Nocardia goodfellowii</name>
    <dbReference type="NCBI Taxonomy" id="882446"/>
    <lineage>
        <taxon>Bacteria</taxon>
        <taxon>Bacillati</taxon>
        <taxon>Actinomycetota</taxon>
        <taxon>Actinomycetes</taxon>
        <taxon>Mycobacteriales</taxon>
        <taxon>Nocardiaceae</taxon>
        <taxon>Nocardia</taxon>
    </lineage>
</organism>
<dbReference type="Pfam" id="PF00440">
    <property type="entry name" value="TetR_N"/>
    <property type="match status" value="1"/>
</dbReference>
<dbReference type="PANTHER" id="PTHR47506">
    <property type="entry name" value="TRANSCRIPTIONAL REGULATORY PROTEIN"/>
    <property type="match status" value="1"/>
</dbReference>
<dbReference type="PANTHER" id="PTHR47506:SF3">
    <property type="entry name" value="HTH-TYPE TRANSCRIPTIONAL REGULATOR LMRA"/>
    <property type="match status" value="1"/>
</dbReference>
<evidence type="ECO:0000256" key="4">
    <source>
        <dbReference type="PROSITE-ProRule" id="PRU00335"/>
    </source>
</evidence>
<dbReference type="SUPFAM" id="SSF48498">
    <property type="entry name" value="Tetracyclin repressor-like, C-terminal domain"/>
    <property type="match status" value="1"/>
</dbReference>
<keyword evidence="2 4" id="KW-0238">DNA-binding</keyword>
<dbReference type="InterPro" id="IPR001647">
    <property type="entry name" value="HTH_TetR"/>
</dbReference>
<evidence type="ECO:0000256" key="3">
    <source>
        <dbReference type="ARBA" id="ARBA00023163"/>
    </source>
</evidence>
<evidence type="ECO:0000313" key="6">
    <source>
        <dbReference type="EMBL" id="MBP2189190.1"/>
    </source>
</evidence>
<evidence type="ECO:0000256" key="1">
    <source>
        <dbReference type="ARBA" id="ARBA00023015"/>
    </source>
</evidence>
<dbReference type="InterPro" id="IPR009057">
    <property type="entry name" value="Homeodomain-like_sf"/>
</dbReference>
<dbReference type="Gene3D" id="1.10.357.10">
    <property type="entry name" value="Tetracycline Repressor, domain 2"/>
    <property type="match status" value="1"/>
</dbReference>
<comment type="caution">
    <text evidence="6">The sequence shown here is derived from an EMBL/GenBank/DDBJ whole genome shotgun (WGS) entry which is preliminary data.</text>
</comment>
<evidence type="ECO:0000256" key="2">
    <source>
        <dbReference type="ARBA" id="ARBA00023125"/>
    </source>
</evidence>
<feature type="DNA-binding region" description="H-T-H motif" evidence="4">
    <location>
        <begin position="26"/>
        <end position="45"/>
    </location>
</feature>
<proteinExistence type="predicted"/>
<keyword evidence="7" id="KW-1185">Reference proteome</keyword>
<protein>
    <submittedName>
        <fullName evidence="6">AcrR family transcriptional regulator</fullName>
    </submittedName>
</protein>
<dbReference type="InterPro" id="IPR036271">
    <property type="entry name" value="Tet_transcr_reg_TetR-rel_C_sf"/>
</dbReference>
<reference evidence="6 7" key="1">
    <citation type="submission" date="2021-03" db="EMBL/GenBank/DDBJ databases">
        <title>Sequencing the genomes of 1000 actinobacteria strains.</title>
        <authorList>
            <person name="Klenk H.-P."/>
        </authorList>
    </citation>
    <scope>NUCLEOTIDE SEQUENCE [LARGE SCALE GENOMIC DNA]</scope>
    <source>
        <strain evidence="6 7">DSM 45516</strain>
    </source>
</reference>
<dbReference type="Proteomes" id="UP001519325">
    <property type="component" value="Unassembled WGS sequence"/>
</dbReference>
<dbReference type="RefSeq" id="WP_209887505.1">
    <property type="nucleotide sequence ID" value="NZ_JAGGMR010000001.1"/>
</dbReference>
<evidence type="ECO:0000259" key="5">
    <source>
        <dbReference type="PROSITE" id="PS50977"/>
    </source>
</evidence>